<reference evidence="2 3" key="1">
    <citation type="submission" date="2009-01" db="EMBL/GenBank/DDBJ databases">
        <authorList>
            <person name="Qin X."/>
            <person name="Bachman B."/>
            <person name="Battles P."/>
            <person name="Bell A."/>
            <person name="Bess C."/>
            <person name="Bickham C."/>
            <person name="Chaboub L."/>
            <person name="Chen D."/>
            <person name="Coyle M."/>
            <person name="Deiros D.R."/>
            <person name="Dinh H."/>
            <person name="Forbes L."/>
            <person name="Fowler G."/>
            <person name="Francisco L."/>
            <person name="Fu Q."/>
            <person name="Gubbala S."/>
            <person name="Hale W."/>
            <person name="Han Y."/>
            <person name="Hemphill L."/>
            <person name="Highlander S.K."/>
            <person name="Hirani K."/>
            <person name="Hogues M."/>
            <person name="Jackson L."/>
            <person name="Jakkamsetti A."/>
            <person name="Javaid M."/>
            <person name="Jiang H."/>
            <person name="Korchina V."/>
            <person name="Kovar C."/>
            <person name="Lara F."/>
            <person name="Lee S."/>
            <person name="Mata R."/>
            <person name="Mathew T."/>
            <person name="Moen C."/>
            <person name="Morales K."/>
            <person name="Munidasa M."/>
            <person name="Nazareth L."/>
            <person name="Ngo R."/>
            <person name="Nguyen L."/>
            <person name="Okwuonu G."/>
            <person name="Ongeri F."/>
            <person name="Patil S."/>
            <person name="Petrosino J."/>
            <person name="Pham C."/>
            <person name="Pham P."/>
            <person name="Pu L.-L."/>
            <person name="Puazo M."/>
            <person name="Raj R."/>
            <person name="Reid J."/>
            <person name="Rouhana J."/>
            <person name="Saada N."/>
            <person name="Shang Y."/>
            <person name="Simmons D."/>
            <person name="Thornton R."/>
            <person name="Warren J."/>
            <person name="Weissenberger G."/>
            <person name="Zhang J."/>
            <person name="Zhang L."/>
            <person name="Zhou C."/>
            <person name="Zhu D."/>
            <person name="Muzny D."/>
            <person name="Worley K."/>
            <person name="Gibbs R."/>
        </authorList>
    </citation>
    <scope>NUCLEOTIDE SEQUENCE [LARGE SCALE GENOMIC DNA]</scope>
    <source>
        <strain evidence="2 3">DSM 15434</strain>
    </source>
</reference>
<gene>
    <name evidence="2" type="ORF">HMPREF0058_1214</name>
</gene>
<name>C0W5S0_9ACTO</name>
<protein>
    <submittedName>
        <fullName evidence="2">Uncharacterized protein</fullName>
    </submittedName>
</protein>
<evidence type="ECO:0000313" key="3">
    <source>
        <dbReference type="Proteomes" id="UP000004778"/>
    </source>
</evidence>
<evidence type="ECO:0000256" key="1">
    <source>
        <dbReference type="SAM" id="MobiDB-lite"/>
    </source>
</evidence>
<accession>C0W5S0</accession>
<dbReference type="HOGENOM" id="CLU_2271383_0_0_11"/>
<sequence>MTVNELDAMCRALGLTASEVVREAEEAVARAGDAVVGEPVPDDAAAAKVVPLRPAEAEDMPEPVWERMAAKMHPGRAREIAERTGWREDLGEESQVNPGWEE</sequence>
<dbReference type="AlphaFoldDB" id="C0W5S0"/>
<keyword evidence="3" id="KW-1185">Reference proteome</keyword>
<dbReference type="EMBL" id="ACFH01000095">
    <property type="protein sequence ID" value="EEH65916.1"/>
    <property type="molecule type" value="Genomic_DNA"/>
</dbReference>
<feature type="compositionally biased region" description="Basic and acidic residues" evidence="1">
    <location>
        <begin position="76"/>
        <end position="89"/>
    </location>
</feature>
<evidence type="ECO:0000313" key="2">
    <source>
        <dbReference type="EMBL" id="EEH65916.1"/>
    </source>
</evidence>
<organism evidence="2 3">
    <name type="scientific">Actinomyces urogenitalis DSM 15434</name>
    <dbReference type="NCBI Taxonomy" id="525246"/>
    <lineage>
        <taxon>Bacteria</taxon>
        <taxon>Bacillati</taxon>
        <taxon>Actinomycetota</taxon>
        <taxon>Actinomycetes</taxon>
        <taxon>Actinomycetales</taxon>
        <taxon>Actinomycetaceae</taxon>
        <taxon>Actinomyces</taxon>
    </lineage>
</organism>
<dbReference type="Proteomes" id="UP000004778">
    <property type="component" value="Unassembled WGS sequence"/>
</dbReference>
<proteinExistence type="predicted"/>
<comment type="caution">
    <text evidence="2">The sequence shown here is derived from an EMBL/GenBank/DDBJ whole genome shotgun (WGS) entry which is preliminary data.</text>
</comment>
<feature type="region of interest" description="Disordered" evidence="1">
    <location>
        <begin position="76"/>
        <end position="102"/>
    </location>
</feature>